<keyword evidence="8" id="KW-1185">Reference proteome</keyword>
<reference evidence="7 8" key="1">
    <citation type="submission" date="2024-01" db="EMBL/GenBank/DDBJ databases">
        <title>The genomes of 5 underutilized Papilionoideae crops provide insights into root nodulation and disease resistance.</title>
        <authorList>
            <person name="Yuan L."/>
        </authorList>
    </citation>
    <scope>NUCLEOTIDE SEQUENCE [LARGE SCALE GENOMIC DNA]</scope>
    <source>
        <strain evidence="7">LY-2023</strain>
        <tissue evidence="7">Leaf</tissue>
    </source>
</reference>
<evidence type="ECO:0008006" key="9">
    <source>
        <dbReference type="Google" id="ProtNLM"/>
    </source>
</evidence>
<evidence type="ECO:0000256" key="2">
    <source>
        <dbReference type="ARBA" id="ARBA00023015"/>
    </source>
</evidence>
<evidence type="ECO:0000256" key="4">
    <source>
        <dbReference type="ARBA" id="ARBA00023242"/>
    </source>
</evidence>
<evidence type="ECO:0000313" key="8">
    <source>
        <dbReference type="Proteomes" id="UP001359559"/>
    </source>
</evidence>
<organism evidence="7 8">
    <name type="scientific">Clitoria ternatea</name>
    <name type="common">Butterfly pea</name>
    <dbReference type="NCBI Taxonomy" id="43366"/>
    <lineage>
        <taxon>Eukaryota</taxon>
        <taxon>Viridiplantae</taxon>
        <taxon>Streptophyta</taxon>
        <taxon>Embryophyta</taxon>
        <taxon>Tracheophyta</taxon>
        <taxon>Spermatophyta</taxon>
        <taxon>Magnoliopsida</taxon>
        <taxon>eudicotyledons</taxon>
        <taxon>Gunneridae</taxon>
        <taxon>Pentapetalae</taxon>
        <taxon>rosids</taxon>
        <taxon>fabids</taxon>
        <taxon>Fabales</taxon>
        <taxon>Fabaceae</taxon>
        <taxon>Papilionoideae</taxon>
        <taxon>50 kb inversion clade</taxon>
        <taxon>NPAAA clade</taxon>
        <taxon>indigoferoid/millettioid clade</taxon>
        <taxon>Phaseoleae</taxon>
        <taxon>Clitoria</taxon>
    </lineage>
</organism>
<dbReference type="AlphaFoldDB" id="A0AAN9I0D3"/>
<feature type="compositionally biased region" description="Pro residues" evidence="6">
    <location>
        <begin position="65"/>
        <end position="77"/>
    </location>
</feature>
<dbReference type="Pfam" id="PF03514">
    <property type="entry name" value="GRAS"/>
    <property type="match status" value="1"/>
</dbReference>
<evidence type="ECO:0000256" key="5">
    <source>
        <dbReference type="PROSITE-ProRule" id="PRU01191"/>
    </source>
</evidence>
<name>A0AAN9I0D3_CLITE</name>
<comment type="caution">
    <text evidence="5">Lacks conserved residue(s) required for the propagation of feature annotation.</text>
</comment>
<evidence type="ECO:0000256" key="1">
    <source>
        <dbReference type="ARBA" id="ARBA00004123"/>
    </source>
</evidence>
<feature type="region of interest" description="Leucine repeat II (LRII)" evidence="5">
    <location>
        <begin position="374"/>
        <end position="406"/>
    </location>
</feature>
<comment type="caution">
    <text evidence="7">The sequence shown here is derived from an EMBL/GenBank/DDBJ whole genome shotgun (WGS) entry which is preliminary data.</text>
</comment>
<accession>A0AAN9I0D3</accession>
<dbReference type="Proteomes" id="UP001359559">
    <property type="component" value="Unassembled WGS sequence"/>
</dbReference>
<dbReference type="PROSITE" id="PS50985">
    <property type="entry name" value="GRAS"/>
    <property type="match status" value="1"/>
</dbReference>
<evidence type="ECO:0000256" key="6">
    <source>
        <dbReference type="SAM" id="MobiDB-lite"/>
    </source>
</evidence>
<dbReference type="GO" id="GO:0005634">
    <property type="term" value="C:nucleus"/>
    <property type="evidence" value="ECO:0007669"/>
    <property type="project" value="UniProtKB-SubCell"/>
</dbReference>
<feature type="region of interest" description="SAW" evidence="5">
    <location>
        <begin position="513"/>
        <end position="583"/>
    </location>
</feature>
<proteinExistence type="inferred from homology"/>
<dbReference type="InterPro" id="IPR005202">
    <property type="entry name" value="TF_GRAS"/>
</dbReference>
<feature type="region of interest" description="Disordered" evidence="6">
    <location>
        <begin position="60"/>
        <end position="119"/>
    </location>
</feature>
<sequence>MYGIWHGNEIFNLFTVTRKDKKATIIATKSPLSLSSLSPIKVAKATKASQLLSPFGIAMRVPSSSPHPNPKLTPNLPPNTNTNNTTFTYEPTSVLDLCRSPSPEKNPNIPKPEPEQNQDLDDHVLPNLDWWDSIMKDLALPEDSATPLLKPTNIDSDNNCIPDFPPPHDPSFDHPQDFTTTLSEIYSNQNLAYNYTLDHHSANDFNHHHHHHNSNNNNNWDFIEELIRAADCFDSSQLQLAQAILERLNQRLRSPIGKPLHRAAFHFKDAMQSLLAGSGSNRLSSMAEIVQTIRTFKAFSGISPIPMFSIFTTNQALLETLHGSSFVHIVDFEIGLGIQYASLMKEIAEKATGNSPLLRITAIVPEEYAVESRLIRENLNQFANDLGIRVQVDFVPLRTFETVSFKAVRFVDGEKIAVLLSPAIFCRLSAAGGNAAAFLADVRRLSPNVVVFVDCEGWTEAAAAASFRRGVVNCLEFYSMMLESLDASVAAGGGNDWVRRIETFLLRPKIFAAVEGAVRRSPPWREAFYSAGMRPVQLSQFADFQAECLLAKVQIRGFHVAKRQAELVLFWHQRAMVATSAWRC</sequence>
<feature type="short sequence motif" description="VHIID" evidence="5">
    <location>
        <begin position="327"/>
        <end position="331"/>
    </location>
</feature>
<protein>
    <recommendedName>
        <fullName evidence="9">Scarecrow-like protein 15</fullName>
    </recommendedName>
</protein>
<evidence type="ECO:0000256" key="3">
    <source>
        <dbReference type="ARBA" id="ARBA00023163"/>
    </source>
</evidence>
<comment type="similarity">
    <text evidence="5">Belongs to the GRAS family.</text>
</comment>
<keyword evidence="2" id="KW-0805">Transcription regulation</keyword>
<dbReference type="PANTHER" id="PTHR31636">
    <property type="entry name" value="OSJNBA0084A10.13 PROTEIN-RELATED"/>
    <property type="match status" value="1"/>
</dbReference>
<evidence type="ECO:0000313" key="7">
    <source>
        <dbReference type="EMBL" id="KAK7262838.1"/>
    </source>
</evidence>
<keyword evidence="3" id="KW-0804">Transcription</keyword>
<dbReference type="EMBL" id="JAYKXN010000008">
    <property type="protein sequence ID" value="KAK7262838.1"/>
    <property type="molecule type" value="Genomic_DNA"/>
</dbReference>
<comment type="subcellular location">
    <subcellularLocation>
        <location evidence="1">Nucleus</location>
    </subcellularLocation>
</comment>
<keyword evidence="4" id="KW-0539">Nucleus</keyword>
<gene>
    <name evidence="7" type="ORF">RJT34_30419</name>
</gene>
<feature type="compositionally biased region" description="Low complexity" evidence="6">
    <location>
        <begin position="78"/>
        <end position="88"/>
    </location>
</feature>